<dbReference type="Proteomes" id="UP001500831">
    <property type="component" value="Unassembled WGS sequence"/>
</dbReference>
<keyword evidence="2" id="KW-1185">Reference proteome</keyword>
<organism evidence="1 2">
    <name type="scientific">Streptosporangium fragile</name>
    <dbReference type="NCBI Taxonomy" id="46186"/>
    <lineage>
        <taxon>Bacteria</taxon>
        <taxon>Bacillati</taxon>
        <taxon>Actinomycetota</taxon>
        <taxon>Actinomycetes</taxon>
        <taxon>Streptosporangiales</taxon>
        <taxon>Streptosporangiaceae</taxon>
        <taxon>Streptosporangium</taxon>
    </lineage>
</organism>
<dbReference type="EMBL" id="BAAAVI010000020">
    <property type="protein sequence ID" value="GAA2871858.1"/>
    <property type="molecule type" value="Genomic_DNA"/>
</dbReference>
<dbReference type="InterPro" id="IPR029064">
    <property type="entry name" value="Ribosomal_eL30-like_sf"/>
</dbReference>
<evidence type="ECO:0000313" key="2">
    <source>
        <dbReference type="Proteomes" id="UP001500831"/>
    </source>
</evidence>
<dbReference type="Pfam" id="PF18846">
    <property type="entry name" value="baeRF_family5"/>
    <property type="match status" value="1"/>
</dbReference>
<accession>A0ABP6ID66</accession>
<dbReference type="InterPro" id="IPR040983">
    <property type="entry name" value="Bact_RF_family5"/>
</dbReference>
<reference evidence="2" key="1">
    <citation type="journal article" date="2019" name="Int. J. Syst. Evol. Microbiol.">
        <title>The Global Catalogue of Microorganisms (GCM) 10K type strain sequencing project: providing services to taxonomists for standard genome sequencing and annotation.</title>
        <authorList>
            <consortium name="The Broad Institute Genomics Platform"/>
            <consortium name="The Broad Institute Genome Sequencing Center for Infectious Disease"/>
            <person name="Wu L."/>
            <person name="Ma J."/>
        </authorList>
    </citation>
    <scope>NUCLEOTIDE SEQUENCE [LARGE SCALE GENOMIC DNA]</scope>
    <source>
        <strain evidence="2">JCM 6242</strain>
    </source>
</reference>
<name>A0ABP6ID66_9ACTN</name>
<proteinExistence type="predicted"/>
<evidence type="ECO:0008006" key="3">
    <source>
        <dbReference type="Google" id="ProtNLM"/>
    </source>
</evidence>
<gene>
    <name evidence="1" type="ORF">GCM10010517_32190</name>
</gene>
<dbReference type="Gene3D" id="3.30.1330.30">
    <property type="match status" value="1"/>
</dbReference>
<dbReference type="SUPFAM" id="SSF55315">
    <property type="entry name" value="L30e-like"/>
    <property type="match status" value="1"/>
</dbReference>
<evidence type="ECO:0000313" key="1">
    <source>
        <dbReference type="EMBL" id="GAA2871858.1"/>
    </source>
</evidence>
<protein>
    <recommendedName>
        <fullName evidence="3">Peptide chain release factor 1</fullName>
    </recommendedName>
</protein>
<sequence>MEFDRAALRDVVSISDELGVLSFYLMANPREDASTRPAWRIRFRNEVTALRDRVVADPDRVRRMAVLKRLEALEPYFLQLLNPSESGPGRVMFAPVGSDEVWTFAFQLPIPDHVTLDRAACVRPLVNAVEAAPPAGVVAVSRDGLRVVDYRYGMAREVDSTRFEVDADDWRQARSPTPIDSSQQGTSRRDRFAHRVEDNLARLVRAEAPRVAEHATSRGWTALVLAGDVQLTEILAGELGGDVIQVDAVVDSQIPAKIVEYVEPQLTAARTRRGTELANRARDFALSGGRGALGLADTLAALNESRVANLLLAESCDWSGRRGADGLLYADGQVPPGVPEQELVREPAMAERMIERTLDIDAEVTVLDGRASEGLAEFGGVAALLRW</sequence>
<dbReference type="RefSeq" id="WP_344972029.1">
    <property type="nucleotide sequence ID" value="NZ_BAAAVI010000020.1"/>
</dbReference>
<comment type="caution">
    <text evidence="1">The sequence shown here is derived from an EMBL/GenBank/DDBJ whole genome shotgun (WGS) entry which is preliminary data.</text>
</comment>